<reference evidence="1 2" key="1">
    <citation type="submission" date="2022-09" db="EMBL/GenBank/DDBJ databases">
        <title>Enrichment on poylsaccharides allowed isolation of novel metabolic and taxonomic groups of Haloarchaea.</title>
        <authorList>
            <person name="Sorokin D.Y."/>
            <person name="Elcheninov A.G."/>
            <person name="Khizhniak T.V."/>
            <person name="Kolganova T.V."/>
            <person name="Kublanov I.V."/>
        </authorList>
    </citation>
    <scope>NUCLEOTIDE SEQUENCE [LARGE SCALE GENOMIC DNA]</scope>
    <source>
        <strain evidence="1 2">AArc-m2/3/4</strain>
    </source>
</reference>
<proteinExistence type="predicted"/>
<protein>
    <submittedName>
        <fullName evidence="1">Uncharacterized protein</fullName>
    </submittedName>
</protein>
<gene>
    <name evidence="1" type="ORF">OB955_14430</name>
</gene>
<evidence type="ECO:0000313" key="2">
    <source>
        <dbReference type="Proteomes" id="UP001320972"/>
    </source>
</evidence>
<organism evidence="1 2">
    <name type="scientific">Natronoglomus mannanivorans</name>
    <dbReference type="NCBI Taxonomy" id="2979990"/>
    <lineage>
        <taxon>Archaea</taxon>
        <taxon>Methanobacteriati</taxon>
        <taxon>Methanobacteriota</taxon>
        <taxon>Stenosarchaea group</taxon>
        <taxon>Halobacteria</taxon>
        <taxon>Halobacteriales</taxon>
        <taxon>Natrialbaceae</taxon>
        <taxon>Natronoglomus</taxon>
    </lineage>
</organism>
<keyword evidence="2" id="KW-1185">Reference proteome</keyword>
<accession>A0ABT2QG78</accession>
<dbReference type="RefSeq" id="WP_338008212.1">
    <property type="nucleotide sequence ID" value="NZ_JAOPKB010000008.1"/>
</dbReference>
<dbReference type="EMBL" id="JAOPKB010000008">
    <property type="protein sequence ID" value="MCU4973929.1"/>
    <property type="molecule type" value="Genomic_DNA"/>
</dbReference>
<evidence type="ECO:0000313" key="1">
    <source>
        <dbReference type="EMBL" id="MCU4973929.1"/>
    </source>
</evidence>
<comment type="caution">
    <text evidence="1">The sequence shown here is derived from an EMBL/GenBank/DDBJ whole genome shotgun (WGS) entry which is preliminary data.</text>
</comment>
<sequence>MVSTAGIDTWVARFSNASSAARASSLVLIAVTDASHAEEIALQALVDDDADHENPRILEEPYRTSASWIVPVESESGTGNVHVDAVTKVSRIGTVENE</sequence>
<dbReference type="Proteomes" id="UP001320972">
    <property type="component" value="Unassembled WGS sequence"/>
</dbReference>
<name>A0ABT2QG78_9EURY</name>